<keyword evidence="2" id="KW-1185">Reference proteome</keyword>
<dbReference type="HOGENOM" id="CLU_2877280_0_0_9"/>
<accession>D4RX74</accession>
<dbReference type="STRING" id="45851.BHV86_02390"/>
<proteinExistence type="predicted"/>
<evidence type="ECO:0000313" key="1">
    <source>
        <dbReference type="EMBL" id="EFF69236.1"/>
    </source>
</evidence>
<sequence>MAAEKDGLFRAKGVLPRAKEIIENVSTYLLEWRGHMNSLAEDEKQMIIEFLMRGHYEENI</sequence>
<name>D4RX74_9FIRM</name>
<comment type="caution">
    <text evidence="1">The sequence shown here is derived from an EMBL/GenBank/DDBJ whole genome shotgun (WGS) entry which is preliminary data.</text>
</comment>
<dbReference type="RefSeq" id="WP_005601252.1">
    <property type="nucleotide sequence ID" value="NZ_GG663520.1"/>
</dbReference>
<dbReference type="GeneID" id="98919227"/>
<reference evidence="1 2" key="1">
    <citation type="submission" date="2010-02" db="EMBL/GenBank/DDBJ databases">
        <authorList>
            <person name="Weinstock G."/>
            <person name="Sodergren E."/>
            <person name="Clifton S."/>
            <person name="Fulton L."/>
            <person name="Fulton B."/>
            <person name="Courtney L."/>
            <person name="Fronick C."/>
            <person name="Harrison M."/>
            <person name="Strong C."/>
            <person name="Farmer C."/>
            <person name="Delahaunty K."/>
            <person name="Markovic C."/>
            <person name="Hall O."/>
            <person name="Minx P."/>
            <person name="Tomlinson C."/>
            <person name="Mitreva M."/>
            <person name="Nelson J."/>
            <person name="Hou S."/>
            <person name="Wollam A."/>
            <person name="Pepin K.H."/>
            <person name="Johnson M."/>
            <person name="Bhonagiri V."/>
            <person name="Zhang X."/>
            <person name="Suruliraj S."/>
            <person name="Warren W."/>
            <person name="Chinwalla A."/>
            <person name="Mardis E.R."/>
            <person name="Wilson R.K."/>
        </authorList>
    </citation>
    <scope>NUCLEOTIDE SEQUENCE [LARGE SCALE GENOMIC DNA]</scope>
    <source>
        <strain evidence="1 2">DSM 2876</strain>
    </source>
</reference>
<protein>
    <submittedName>
        <fullName evidence="1">Uncharacterized protein</fullName>
    </submittedName>
</protein>
<gene>
    <name evidence="1" type="ORF">BUTYVIB_00425</name>
</gene>
<dbReference type="Proteomes" id="UP000006238">
    <property type="component" value="Unassembled WGS sequence"/>
</dbReference>
<organism evidence="1 2">
    <name type="scientific">Eshraghiella crossota DSM 2876</name>
    <dbReference type="NCBI Taxonomy" id="511680"/>
    <lineage>
        <taxon>Bacteria</taxon>
        <taxon>Bacillati</taxon>
        <taxon>Bacillota</taxon>
        <taxon>Clostridia</taxon>
        <taxon>Lachnospirales</taxon>
        <taxon>Lachnospiraceae</taxon>
        <taxon>Eshraghiella</taxon>
    </lineage>
</organism>
<dbReference type="EMBL" id="ABWN01000019">
    <property type="protein sequence ID" value="EFF69236.1"/>
    <property type="molecule type" value="Genomic_DNA"/>
</dbReference>
<dbReference type="AlphaFoldDB" id="D4RX74"/>
<evidence type="ECO:0000313" key="2">
    <source>
        <dbReference type="Proteomes" id="UP000006238"/>
    </source>
</evidence>